<evidence type="ECO:0000259" key="2">
    <source>
        <dbReference type="Pfam" id="PF00296"/>
    </source>
</evidence>
<proteinExistence type="predicted"/>
<gene>
    <name evidence="3" type="ORF">BJ982_000931</name>
</gene>
<keyword evidence="4" id="KW-1185">Reference proteome</keyword>
<sequence length="354" mass="38137">MIERLGCAIGGLANPEHPGDVAATVRAIEDAGYESAWSYEAFGADCFTPLAWWGAHTRAMRLGTDIAQMAARPPTGMAMAAMSLDQLSEGRAVIGLGLSGPQVVEGWYGMPFERPLGWTREYVAIMRAAIAGERVAHEGKTYRLPAEGGSGLGRPIRSTLRGGRTDIPICLGAEGPKNISLAAEIADGWLPTNFSPSADEWYRERLELGFARRPGGRPENFEIAPAVSVAFGPDVESAADRIRPFLAYQIGANGAVNMNFHLNAVARLGFEEPCREIQAKFIAGDREGMVAAVPTEMIEAVALVGPPEKIRADLETKWNKCVATSLIARARFDDLLQLAEVFRTTTGAARRRPA</sequence>
<accession>A0A7W7D395</accession>
<protein>
    <submittedName>
        <fullName evidence="3">F420-dependent oxidoreductase-like protein</fullName>
    </submittedName>
</protein>
<dbReference type="PANTHER" id="PTHR43244:SF1">
    <property type="entry name" value="5,10-METHYLENETETRAHYDROMETHANOPTERIN REDUCTASE"/>
    <property type="match status" value="1"/>
</dbReference>
<evidence type="ECO:0000256" key="1">
    <source>
        <dbReference type="ARBA" id="ARBA00023002"/>
    </source>
</evidence>
<dbReference type="CDD" id="cd01097">
    <property type="entry name" value="Tetrahydromethanopterin_reductase"/>
    <property type="match status" value="1"/>
</dbReference>
<dbReference type="NCBIfam" id="TIGR03559">
    <property type="entry name" value="F420_Rv3520c"/>
    <property type="match status" value="1"/>
</dbReference>
<dbReference type="InterPro" id="IPR011251">
    <property type="entry name" value="Luciferase-like_dom"/>
</dbReference>
<dbReference type="InterPro" id="IPR019951">
    <property type="entry name" value="F420_OxRdatse_Rv3520c_pred"/>
</dbReference>
<dbReference type="InterPro" id="IPR036661">
    <property type="entry name" value="Luciferase-like_sf"/>
</dbReference>
<dbReference type="Proteomes" id="UP000542210">
    <property type="component" value="Unassembled WGS sequence"/>
</dbReference>
<organism evidence="3 4">
    <name type="scientific">Sphaerisporangium siamense</name>
    <dbReference type="NCBI Taxonomy" id="795645"/>
    <lineage>
        <taxon>Bacteria</taxon>
        <taxon>Bacillati</taxon>
        <taxon>Actinomycetota</taxon>
        <taxon>Actinomycetes</taxon>
        <taxon>Streptosporangiales</taxon>
        <taxon>Streptosporangiaceae</taxon>
        <taxon>Sphaerisporangium</taxon>
    </lineage>
</organism>
<dbReference type="AlphaFoldDB" id="A0A7W7D395"/>
<dbReference type="InterPro" id="IPR050564">
    <property type="entry name" value="F420-G6PD/mer"/>
</dbReference>
<dbReference type="EMBL" id="JACHND010000001">
    <property type="protein sequence ID" value="MBB4699387.1"/>
    <property type="molecule type" value="Genomic_DNA"/>
</dbReference>
<dbReference type="PANTHER" id="PTHR43244">
    <property type="match status" value="1"/>
</dbReference>
<dbReference type="GO" id="GO:0016705">
    <property type="term" value="F:oxidoreductase activity, acting on paired donors, with incorporation or reduction of molecular oxygen"/>
    <property type="evidence" value="ECO:0007669"/>
    <property type="project" value="InterPro"/>
</dbReference>
<comment type="caution">
    <text evidence="3">The sequence shown here is derived from an EMBL/GenBank/DDBJ whole genome shotgun (WGS) entry which is preliminary data.</text>
</comment>
<feature type="domain" description="Luciferase-like" evidence="2">
    <location>
        <begin position="15"/>
        <end position="316"/>
    </location>
</feature>
<dbReference type="SUPFAM" id="SSF51679">
    <property type="entry name" value="Bacterial luciferase-like"/>
    <property type="match status" value="1"/>
</dbReference>
<keyword evidence="1" id="KW-0560">Oxidoreductase</keyword>
<dbReference type="Pfam" id="PF00296">
    <property type="entry name" value="Bac_luciferase"/>
    <property type="match status" value="1"/>
</dbReference>
<evidence type="ECO:0000313" key="3">
    <source>
        <dbReference type="EMBL" id="MBB4699387.1"/>
    </source>
</evidence>
<dbReference type="RefSeq" id="WP_203959505.1">
    <property type="nucleotide sequence ID" value="NZ_BOOV01000051.1"/>
</dbReference>
<name>A0A7W7D395_9ACTN</name>
<evidence type="ECO:0000313" key="4">
    <source>
        <dbReference type="Proteomes" id="UP000542210"/>
    </source>
</evidence>
<dbReference type="Gene3D" id="3.20.20.30">
    <property type="entry name" value="Luciferase-like domain"/>
    <property type="match status" value="1"/>
</dbReference>
<reference evidence="3 4" key="1">
    <citation type="submission" date="2020-08" db="EMBL/GenBank/DDBJ databases">
        <title>Sequencing the genomes of 1000 actinobacteria strains.</title>
        <authorList>
            <person name="Klenk H.-P."/>
        </authorList>
    </citation>
    <scope>NUCLEOTIDE SEQUENCE [LARGE SCALE GENOMIC DNA]</scope>
    <source>
        <strain evidence="3 4">DSM 45784</strain>
    </source>
</reference>